<organism evidence="2 3">
    <name type="scientific">Mycobacterium shigaense</name>
    <dbReference type="NCBI Taxonomy" id="722731"/>
    <lineage>
        <taxon>Bacteria</taxon>
        <taxon>Bacillati</taxon>
        <taxon>Actinomycetota</taxon>
        <taxon>Actinomycetes</taxon>
        <taxon>Mycobacteriales</taxon>
        <taxon>Mycobacteriaceae</taxon>
        <taxon>Mycobacterium</taxon>
        <taxon>Mycobacterium simiae complex</taxon>
    </lineage>
</organism>
<proteinExistence type="predicted"/>
<evidence type="ECO:0000313" key="3">
    <source>
        <dbReference type="Proteomes" id="UP000217736"/>
    </source>
</evidence>
<dbReference type="Proteomes" id="UP000217736">
    <property type="component" value="Chromosome"/>
</dbReference>
<keyword evidence="3" id="KW-1185">Reference proteome</keyword>
<name>A0A1Z4EFJ5_9MYCO</name>
<reference evidence="3" key="1">
    <citation type="submission" date="2017-06" db="EMBL/GenBank/DDBJ databases">
        <title>Complete Genome Sequence of Mycobacterium shigaense.</title>
        <authorList>
            <person name="Fukano H."/>
            <person name="Yoshida M."/>
            <person name="Kazumi Y."/>
            <person name="Ogura Y."/>
            <person name="Mitarai S."/>
            <person name="Hayashi T."/>
            <person name="Hoshino Y."/>
        </authorList>
    </citation>
    <scope>NUCLEOTIDE SEQUENCE [LARGE SCALE GENOMIC DNA]</scope>
    <source>
        <strain evidence="3">UN-152</strain>
    </source>
</reference>
<dbReference type="AlphaFoldDB" id="A0A1Z4EFJ5"/>
<accession>A0A1Z4EFJ5</accession>
<evidence type="ECO:0000256" key="1">
    <source>
        <dbReference type="SAM" id="MobiDB-lite"/>
    </source>
</evidence>
<gene>
    <name evidence="2" type="ORF">MSG_01560</name>
</gene>
<evidence type="ECO:0000313" key="2">
    <source>
        <dbReference type="EMBL" id="BAX91716.1"/>
    </source>
</evidence>
<feature type="region of interest" description="Disordered" evidence="1">
    <location>
        <begin position="34"/>
        <end position="54"/>
    </location>
</feature>
<sequence length="72" mass="8111">MDLTVRYWTVLYKRRGLPAAMRGEGIPVATARTCGAADGAQGPPRRRSPRWRRETTPAFPQAWVVARHHDAI</sequence>
<protein>
    <submittedName>
        <fullName evidence="2">Uncharacterized protein</fullName>
    </submittedName>
</protein>
<dbReference type="EMBL" id="AP018164">
    <property type="protein sequence ID" value="BAX91716.1"/>
    <property type="molecule type" value="Genomic_DNA"/>
</dbReference>
<dbReference type="KEGG" id="mshg:MSG_01560"/>